<dbReference type="Gene3D" id="1.10.287.1260">
    <property type="match status" value="1"/>
</dbReference>
<evidence type="ECO:0000256" key="6">
    <source>
        <dbReference type="ARBA" id="ARBA00023136"/>
    </source>
</evidence>
<feature type="transmembrane region" description="Helical" evidence="8">
    <location>
        <begin position="290"/>
        <end position="311"/>
    </location>
</feature>
<evidence type="ECO:0000256" key="9">
    <source>
        <dbReference type="SAM" id="SignalP"/>
    </source>
</evidence>
<dbReference type="Pfam" id="PF21082">
    <property type="entry name" value="MS_channel_3rd"/>
    <property type="match status" value="1"/>
</dbReference>
<feature type="signal peptide" evidence="9">
    <location>
        <begin position="1"/>
        <end position="25"/>
    </location>
</feature>
<dbReference type="AlphaFoldDB" id="A0A518EPV1"/>
<dbReference type="OrthoDB" id="9793781at2"/>
<comment type="subcellular location">
    <subcellularLocation>
        <location evidence="1">Cell membrane</location>
        <topology evidence="1">Multi-pass membrane protein</topology>
    </subcellularLocation>
</comment>
<dbReference type="RefSeq" id="WP_145196025.1">
    <property type="nucleotide sequence ID" value="NZ_CP036434.1"/>
</dbReference>
<dbReference type="GO" id="GO:0008381">
    <property type="term" value="F:mechanosensitive monoatomic ion channel activity"/>
    <property type="evidence" value="ECO:0007669"/>
    <property type="project" value="InterPro"/>
</dbReference>
<keyword evidence="5 8" id="KW-1133">Transmembrane helix</keyword>
<dbReference type="Proteomes" id="UP000320390">
    <property type="component" value="Chromosome"/>
</dbReference>
<feature type="domain" description="BON" evidence="10">
    <location>
        <begin position="137"/>
        <end position="203"/>
    </location>
</feature>
<dbReference type="PANTHER" id="PTHR30221:SF1">
    <property type="entry name" value="SMALL-CONDUCTANCE MECHANOSENSITIVE CHANNEL"/>
    <property type="match status" value="1"/>
</dbReference>
<gene>
    <name evidence="11" type="primary">mscS_2</name>
    <name evidence="11" type="ORF">Poly30_16220</name>
</gene>
<sequence precursor="true">MNTMIAGRLLASLLLGTTLFSSALAIQVPLEAAQASPPAVTEEEVPPIEKELRATFAEVAAFDSIEVKVRHGVVELGGTVPNAEAREEAGRVAGSFEGVRYVENLVKLASVEHEEGAKPPADGPPPTEESDDGISNEDRRIQGRLQSVFDRVDELDEVKVDVAGGVVHLTGTVFDSAARTQAADLAKSIDGVLLVDNDTQEATRLKDRLLPNVERFSSKVRGFIATLPLLVVALLLIWAFSRLAGRVAGSQRLFRRLSGNALIQSLVRQVVKAAIVITGVFFALELLGATALVGAVLGSVGVVSLALGLAFRDLAENYLASIILSIRQPFRTKDVVEIDGMLGKVIRMTTRETVLMSFDGNHMLLPNSTVFKSKVTNFTRSDNRRFSFGVGFGTDVDLRAAIELGLEQIRAIPGVLSEPAPNAWIEALGDSSVLVNFAGWVNQRESDFTKVQSEAIRTVKEAMDDHEFDMPAPTYEVHLTGGGATSPVGTTGTSPKPAKSAKPSRIPVEAADVSVDTTLDEAVDHDLRHGDEEDLLTEEKSQAPSA</sequence>
<name>A0A518EPV1_9BACT</name>
<evidence type="ECO:0000256" key="5">
    <source>
        <dbReference type="ARBA" id="ARBA00022989"/>
    </source>
</evidence>
<dbReference type="Gene3D" id="3.30.1340.30">
    <property type="match status" value="2"/>
</dbReference>
<keyword evidence="12" id="KW-1185">Reference proteome</keyword>
<keyword evidence="4 8" id="KW-0812">Transmembrane</keyword>
<feature type="chain" id="PRO_5021987022" evidence="9">
    <location>
        <begin position="26"/>
        <end position="546"/>
    </location>
</feature>
<evidence type="ECO:0000256" key="4">
    <source>
        <dbReference type="ARBA" id="ARBA00022692"/>
    </source>
</evidence>
<feature type="region of interest" description="Disordered" evidence="7">
    <location>
        <begin position="113"/>
        <end position="135"/>
    </location>
</feature>
<feature type="region of interest" description="Disordered" evidence="7">
    <location>
        <begin position="475"/>
        <end position="546"/>
    </location>
</feature>
<dbReference type="InterPro" id="IPR007055">
    <property type="entry name" value="BON_dom"/>
</dbReference>
<evidence type="ECO:0000313" key="12">
    <source>
        <dbReference type="Proteomes" id="UP000320390"/>
    </source>
</evidence>
<feature type="transmembrane region" description="Helical" evidence="8">
    <location>
        <begin position="266"/>
        <end position="284"/>
    </location>
</feature>
<evidence type="ECO:0000256" key="2">
    <source>
        <dbReference type="ARBA" id="ARBA00008017"/>
    </source>
</evidence>
<reference evidence="11 12" key="1">
    <citation type="submission" date="2019-02" db="EMBL/GenBank/DDBJ databases">
        <title>Deep-cultivation of Planctomycetes and their phenomic and genomic characterization uncovers novel biology.</title>
        <authorList>
            <person name="Wiegand S."/>
            <person name="Jogler M."/>
            <person name="Boedeker C."/>
            <person name="Pinto D."/>
            <person name="Vollmers J."/>
            <person name="Rivas-Marin E."/>
            <person name="Kohn T."/>
            <person name="Peeters S.H."/>
            <person name="Heuer A."/>
            <person name="Rast P."/>
            <person name="Oberbeckmann S."/>
            <person name="Bunk B."/>
            <person name="Jeske O."/>
            <person name="Meyerdierks A."/>
            <person name="Storesund J.E."/>
            <person name="Kallscheuer N."/>
            <person name="Luecker S."/>
            <person name="Lage O.M."/>
            <person name="Pohl T."/>
            <person name="Merkel B.J."/>
            <person name="Hornburger P."/>
            <person name="Mueller R.-W."/>
            <person name="Bruemmer F."/>
            <person name="Labrenz M."/>
            <person name="Spormann A.M."/>
            <person name="Op den Camp H."/>
            <person name="Overmann J."/>
            <person name="Amann R."/>
            <person name="Jetten M.S.M."/>
            <person name="Mascher T."/>
            <person name="Medema M.H."/>
            <person name="Devos D.P."/>
            <person name="Kaster A.-K."/>
            <person name="Ovreas L."/>
            <person name="Rohde M."/>
            <person name="Galperin M.Y."/>
            <person name="Jogler C."/>
        </authorList>
    </citation>
    <scope>NUCLEOTIDE SEQUENCE [LARGE SCALE GENOMIC DNA]</scope>
    <source>
        <strain evidence="11 12">Poly30</strain>
    </source>
</reference>
<proteinExistence type="inferred from homology"/>
<dbReference type="PROSITE" id="PS50914">
    <property type="entry name" value="BON"/>
    <property type="match status" value="2"/>
</dbReference>
<feature type="transmembrane region" description="Helical" evidence="8">
    <location>
        <begin position="222"/>
        <end position="245"/>
    </location>
</feature>
<evidence type="ECO:0000259" key="10">
    <source>
        <dbReference type="PROSITE" id="PS50914"/>
    </source>
</evidence>
<evidence type="ECO:0000256" key="3">
    <source>
        <dbReference type="ARBA" id="ARBA00022475"/>
    </source>
</evidence>
<keyword evidence="3" id="KW-1003">Cell membrane</keyword>
<dbReference type="InterPro" id="IPR049278">
    <property type="entry name" value="MS_channel_C"/>
</dbReference>
<dbReference type="Gene3D" id="2.30.30.60">
    <property type="match status" value="1"/>
</dbReference>
<dbReference type="InterPro" id="IPR023408">
    <property type="entry name" value="MscS_beta-dom_sf"/>
</dbReference>
<keyword evidence="9" id="KW-0732">Signal</keyword>
<evidence type="ECO:0000313" key="11">
    <source>
        <dbReference type="EMBL" id="QDV06117.1"/>
    </source>
</evidence>
<evidence type="ECO:0000256" key="1">
    <source>
        <dbReference type="ARBA" id="ARBA00004651"/>
    </source>
</evidence>
<evidence type="ECO:0000256" key="7">
    <source>
        <dbReference type="SAM" id="MobiDB-lite"/>
    </source>
</evidence>
<dbReference type="InterPro" id="IPR010920">
    <property type="entry name" value="LSM_dom_sf"/>
</dbReference>
<dbReference type="EMBL" id="CP036434">
    <property type="protein sequence ID" value="QDV06117.1"/>
    <property type="molecule type" value="Genomic_DNA"/>
</dbReference>
<dbReference type="InterPro" id="IPR006685">
    <property type="entry name" value="MscS_channel_2nd"/>
</dbReference>
<dbReference type="GO" id="GO:0005886">
    <property type="term" value="C:plasma membrane"/>
    <property type="evidence" value="ECO:0007669"/>
    <property type="project" value="UniProtKB-SubCell"/>
</dbReference>
<comment type="similarity">
    <text evidence="2">Belongs to the MscS (TC 1.A.23) family.</text>
</comment>
<keyword evidence="6 8" id="KW-0472">Membrane</keyword>
<dbReference type="Pfam" id="PF00924">
    <property type="entry name" value="MS_channel_2nd"/>
    <property type="match status" value="1"/>
</dbReference>
<dbReference type="Pfam" id="PF04972">
    <property type="entry name" value="BON"/>
    <property type="match status" value="2"/>
</dbReference>
<evidence type="ECO:0000256" key="8">
    <source>
        <dbReference type="SAM" id="Phobius"/>
    </source>
</evidence>
<accession>A0A518EPV1</accession>
<feature type="domain" description="BON" evidence="10">
    <location>
        <begin position="44"/>
        <end position="110"/>
    </location>
</feature>
<feature type="compositionally biased region" description="Basic and acidic residues" evidence="7">
    <location>
        <begin position="522"/>
        <end position="546"/>
    </location>
</feature>
<dbReference type="SUPFAM" id="SSF50182">
    <property type="entry name" value="Sm-like ribonucleoproteins"/>
    <property type="match status" value="1"/>
</dbReference>
<dbReference type="SUPFAM" id="SSF82689">
    <property type="entry name" value="Mechanosensitive channel protein MscS (YggB), C-terminal domain"/>
    <property type="match status" value="1"/>
</dbReference>
<dbReference type="Gene3D" id="3.30.70.100">
    <property type="match status" value="1"/>
</dbReference>
<protein>
    <submittedName>
        <fullName evidence="11">Small-conductance mechanosensitive channel</fullName>
    </submittedName>
</protein>
<organism evidence="11 12">
    <name type="scientific">Saltatorellus ferox</name>
    <dbReference type="NCBI Taxonomy" id="2528018"/>
    <lineage>
        <taxon>Bacteria</taxon>
        <taxon>Pseudomonadati</taxon>
        <taxon>Planctomycetota</taxon>
        <taxon>Planctomycetia</taxon>
        <taxon>Planctomycetia incertae sedis</taxon>
        <taxon>Saltatorellus</taxon>
    </lineage>
</organism>
<dbReference type="InterPro" id="IPR011066">
    <property type="entry name" value="MscS_channel_C_sf"/>
</dbReference>
<dbReference type="InterPro" id="IPR045275">
    <property type="entry name" value="MscS_archaea/bacteria_type"/>
</dbReference>
<dbReference type="PANTHER" id="PTHR30221">
    <property type="entry name" value="SMALL-CONDUCTANCE MECHANOSENSITIVE CHANNEL"/>
    <property type="match status" value="1"/>
</dbReference>